<keyword evidence="5 14" id="KW-0227">DNA damage</keyword>
<evidence type="ECO:0000256" key="15">
    <source>
        <dbReference type="SAM" id="MobiDB-lite"/>
    </source>
</evidence>
<dbReference type="SMART" id="SM00382">
    <property type="entry name" value="AAA"/>
    <property type="match status" value="1"/>
</dbReference>
<evidence type="ECO:0000256" key="8">
    <source>
        <dbReference type="ARBA" id="ARBA00022840"/>
    </source>
</evidence>
<dbReference type="PANTHER" id="PTHR47642">
    <property type="entry name" value="ATP-DEPENDENT DNA HELICASE"/>
    <property type="match status" value="1"/>
</dbReference>
<feature type="region of interest" description="Disordered" evidence="15">
    <location>
        <begin position="387"/>
        <end position="406"/>
    </location>
</feature>
<dbReference type="InterPro" id="IPR051055">
    <property type="entry name" value="PIF1_helicase"/>
</dbReference>
<organism evidence="17 18">
    <name type="scientific">Trypanosoma theileri</name>
    <dbReference type="NCBI Taxonomy" id="67003"/>
    <lineage>
        <taxon>Eukaryota</taxon>
        <taxon>Discoba</taxon>
        <taxon>Euglenozoa</taxon>
        <taxon>Kinetoplastea</taxon>
        <taxon>Metakinetoplastina</taxon>
        <taxon>Trypanosomatida</taxon>
        <taxon>Trypanosomatidae</taxon>
        <taxon>Trypanosoma</taxon>
    </lineage>
</organism>
<dbReference type="PANTHER" id="PTHR47642:SF5">
    <property type="entry name" value="ATP-DEPENDENT DNA HELICASE"/>
    <property type="match status" value="1"/>
</dbReference>
<comment type="similarity">
    <text evidence="2">Belongs to the helicase family. PIF1 subfamily.</text>
</comment>
<feature type="domain" description="AAA+ ATPase" evidence="16">
    <location>
        <begin position="437"/>
        <end position="579"/>
    </location>
</feature>
<comment type="caution">
    <text evidence="17">The sequence shown here is derived from an EMBL/GenBank/DDBJ whole genome shotgun (WGS) entry which is preliminary data.</text>
</comment>
<evidence type="ECO:0000259" key="16">
    <source>
        <dbReference type="SMART" id="SM00382"/>
    </source>
</evidence>
<evidence type="ECO:0000256" key="11">
    <source>
        <dbReference type="ARBA" id="ARBA00023204"/>
    </source>
</evidence>
<dbReference type="InterPro" id="IPR027417">
    <property type="entry name" value="P-loop_NTPase"/>
</dbReference>
<dbReference type="GO" id="GO:0016887">
    <property type="term" value="F:ATP hydrolysis activity"/>
    <property type="evidence" value="ECO:0007669"/>
    <property type="project" value="RHEA"/>
</dbReference>
<accession>A0A1X0NVS9</accession>
<dbReference type="CDD" id="cd18809">
    <property type="entry name" value="SF1_C_RecD"/>
    <property type="match status" value="1"/>
</dbReference>
<dbReference type="GO" id="GO:0000287">
    <property type="term" value="F:magnesium ion binding"/>
    <property type="evidence" value="ECO:0007669"/>
    <property type="project" value="UniProtKB-ARBA"/>
</dbReference>
<dbReference type="Proteomes" id="UP000192257">
    <property type="component" value="Unassembled WGS sequence"/>
</dbReference>
<evidence type="ECO:0000256" key="4">
    <source>
        <dbReference type="ARBA" id="ARBA00022741"/>
    </source>
</evidence>
<evidence type="ECO:0000256" key="2">
    <source>
        <dbReference type="ARBA" id="ARBA00009781"/>
    </source>
</evidence>
<keyword evidence="11 14" id="KW-0234">DNA repair</keyword>
<dbReference type="AlphaFoldDB" id="A0A1X0NVS9"/>
<dbReference type="EC" id="5.6.2.3" evidence="14"/>
<feature type="region of interest" description="Disordered" evidence="15">
    <location>
        <begin position="1018"/>
        <end position="1040"/>
    </location>
</feature>
<keyword evidence="8 14" id="KW-0067">ATP-binding</keyword>
<comment type="cofactor">
    <cofactor evidence="1 14">
        <name>Mg(2+)</name>
        <dbReference type="ChEBI" id="CHEBI:18420"/>
    </cofactor>
</comment>
<evidence type="ECO:0000313" key="17">
    <source>
        <dbReference type="EMBL" id="ORC88583.1"/>
    </source>
</evidence>
<keyword evidence="7 14" id="KW-0347">Helicase</keyword>
<evidence type="ECO:0000256" key="10">
    <source>
        <dbReference type="ARBA" id="ARBA00023172"/>
    </source>
</evidence>
<dbReference type="GeneID" id="39985873"/>
<reference evidence="17 18" key="1">
    <citation type="submission" date="2017-03" db="EMBL/GenBank/DDBJ databases">
        <title>An alternative strategy for trypanosome survival in the mammalian bloodstream revealed through genome and transcriptome analysis of the ubiquitous bovine parasite Trypanosoma (Megatrypanum) theileri.</title>
        <authorList>
            <person name="Kelly S."/>
            <person name="Ivens A."/>
            <person name="Mott A."/>
            <person name="O'Neill E."/>
            <person name="Emms D."/>
            <person name="Macleod O."/>
            <person name="Voorheis P."/>
            <person name="Matthews J."/>
            <person name="Matthews K."/>
            <person name="Carrington M."/>
        </authorList>
    </citation>
    <scope>NUCLEOTIDE SEQUENCE [LARGE SCALE GENOMIC DNA]</scope>
    <source>
        <strain evidence="17">Edinburgh</strain>
    </source>
</reference>
<dbReference type="CDD" id="cd18037">
    <property type="entry name" value="DEXSc_Pif1_like"/>
    <property type="match status" value="1"/>
</dbReference>
<dbReference type="RefSeq" id="XP_028882649.1">
    <property type="nucleotide sequence ID" value="XM_029026093.1"/>
</dbReference>
<name>A0A1X0NVS9_9TRYP</name>
<dbReference type="FunFam" id="3.40.50.300:FF:001824">
    <property type="entry name" value="ATP-dependent DNA helicase"/>
    <property type="match status" value="1"/>
</dbReference>
<keyword evidence="18" id="KW-1185">Reference proteome</keyword>
<dbReference type="GO" id="GO:0006281">
    <property type="term" value="P:DNA repair"/>
    <property type="evidence" value="ECO:0007669"/>
    <property type="project" value="UniProtKB-KW"/>
</dbReference>
<dbReference type="OrthoDB" id="432234at2759"/>
<keyword evidence="10 14" id="KW-0233">DNA recombination</keyword>
<gene>
    <name evidence="17" type="ORF">TM35_000162210</name>
</gene>
<keyword evidence="4 14" id="KW-0547">Nucleotide-binding</keyword>
<evidence type="ECO:0000256" key="7">
    <source>
        <dbReference type="ARBA" id="ARBA00022806"/>
    </source>
</evidence>
<evidence type="ECO:0000256" key="14">
    <source>
        <dbReference type="RuleBase" id="RU363044"/>
    </source>
</evidence>
<dbReference type="EMBL" id="NBCO01000016">
    <property type="protein sequence ID" value="ORC88583.1"/>
    <property type="molecule type" value="Genomic_DNA"/>
</dbReference>
<evidence type="ECO:0000313" key="18">
    <source>
        <dbReference type="Proteomes" id="UP000192257"/>
    </source>
</evidence>
<dbReference type="Gene3D" id="3.40.50.300">
    <property type="entry name" value="P-loop containing nucleotide triphosphate hydrolases"/>
    <property type="match status" value="1"/>
</dbReference>
<sequence>MFSFISVKAIFSNYASSLVRIVNLLPFQDKTLHDAFNCPVLTSSLLLSPSPSLLPHASTSLAHVVLSFHTPPLARRVPRGFGSGAVRFCYHHHYYNKQKQRLQGEQVASSMAFGALPLWYQCRGFMTSGTGGADNERCEIASSSVLSVQDSQQEEKQKQEQQQYKKDRPRLICLARRSDRYSVGATTVISTQLRRKAIMNSETRMVAKISSGNCSSSHIEPLGNLKEEINTENVRNDQKFEEEKEPNNYSSGVKEENKLSVFVNAPPFPHSISSGTSNRDNNILIYNIFTHRVVKHSASSIRALGILGIGVRHDTQELDVVSPDALDELRVKLIAKEVSWPQSWRSTIYQQLYYILLRSKDKDEAVSKVQELLKTQYERIKSRPNAGVVEDNTNTSSGDGTPVESGRYNVNMTFQERLLRYCDLNNEQQQVVDFVLEGYNTYIGGGAGTGKSLLIRVIKQELMNRGLSVAVTATTGIAATRVGGTTLHHSFGVNIYGEFMRRAELRAYDVIIVDEVSMLSKELFESLEYQLRRANGVDLPFGGVQIILCGDFLQLGAIASTPLVHSSIFRRHFAMLKLQHVVRQVGNSLFVQQLQELRRGVVPHDLQDTVTFLSPAESAKAMKDKGEGAVKLLPTNKEVDAINQRELDKLHGELAVFPSHLCSPTLAGRWSATYMLQIQDESMNISSNIDKLTLILEQYVLEYVSKVPHASTLTLSLLGQRHIVLYKLFVDAFAFRVRIPAEMNEKDEAGLAAHLRSLESWLPAHGLGVSLREIITSPNGLHTDADEHTLTRQAAHAPMAAPLRLKRGARVMLRTNLTSELVNGSIGVVVGFTELRPGKLPRHLATPARLEAMEAYIDSLLYEHGFDAALAPEVDFGGGKIVVVPPTTFTVGGLSNTNHYHMGIVALPLSLAYAFTVHKVQGLTLVGRVHLELSRMWPCEHLLYVAMSRVRNPEQLTVSSFQNDLVRCATECLLFDDSLPTVEKVKVLPHFFQSTWRRTPGRRKASLREKLRAEVKRRQWQQEKEREMEENNGDNAKRQKTTLKKNVDIIQEVI</sequence>
<proteinExistence type="inferred from homology"/>
<dbReference type="InterPro" id="IPR010285">
    <property type="entry name" value="DNA_helicase_pif1-like_DEAD"/>
</dbReference>
<feature type="compositionally biased region" description="Basic and acidic residues" evidence="15">
    <location>
        <begin position="1018"/>
        <end position="1029"/>
    </location>
</feature>
<protein>
    <recommendedName>
        <fullName evidence="14">ATP-dependent DNA helicase</fullName>
        <ecNumber evidence="14">5.6.2.3</ecNumber>
    </recommendedName>
</protein>
<dbReference type="GO" id="GO:0006310">
    <property type="term" value="P:DNA recombination"/>
    <property type="evidence" value="ECO:0007669"/>
    <property type="project" value="UniProtKB-KW"/>
</dbReference>
<dbReference type="SUPFAM" id="SSF52540">
    <property type="entry name" value="P-loop containing nucleoside triphosphate hydrolases"/>
    <property type="match status" value="2"/>
</dbReference>
<keyword evidence="12" id="KW-0413">Isomerase</keyword>
<evidence type="ECO:0000256" key="5">
    <source>
        <dbReference type="ARBA" id="ARBA00022763"/>
    </source>
</evidence>
<comment type="subunit">
    <text evidence="3">Monomer.</text>
</comment>
<dbReference type="GO" id="GO:0000723">
    <property type="term" value="P:telomere maintenance"/>
    <property type="evidence" value="ECO:0007669"/>
    <property type="project" value="InterPro"/>
</dbReference>
<dbReference type="InterPro" id="IPR003593">
    <property type="entry name" value="AAA+_ATPase"/>
</dbReference>
<evidence type="ECO:0000256" key="3">
    <source>
        <dbReference type="ARBA" id="ARBA00011245"/>
    </source>
</evidence>
<keyword evidence="6 14" id="KW-0378">Hydrolase</keyword>
<dbReference type="Pfam" id="PF05970">
    <property type="entry name" value="PIF1"/>
    <property type="match status" value="1"/>
</dbReference>
<evidence type="ECO:0000256" key="9">
    <source>
        <dbReference type="ARBA" id="ARBA00023125"/>
    </source>
</evidence>
<evidence type="ECO:0000256" key="12">
    <source>
        <dbReference type="ARBA" id="ARBA00023235"/>
    </source>
</evidence>
<dbReference type="GO" id="GO:0005737">
    <property type="term" value="C:cytoplasm"/>
    <property type="evidence" value="ECO:0007669"/>
    <property type="project" value="UniProtKB-ARBA"/>
</dbReference>
<evidence type="ECO:0000256" key="13">
    <source>
        <dbReference type="ARBA" id="ARBA00048954"/>
    </source>
</evidence>
<dbReference type="STRING" id="67003.A0A1X0NVS9"/>
<evidence type="ECO:0000256" key="6">
    <source>
        <dbReference type="ARBA" id="ARBA00022801"/>
    </source>
</evidence>
<evidence type="ECO:0000256" key="1">
    <source>
        <dbReference type="ARBA" id="ARBA00001946"/>
    </source>
</evidence>
<comment type="catalytic activity">
    <reaction evidence="13 14">
        <text>ATP + H2O = ADP + phosphate + H(+)</text>
        <dbReference type="Rhea" id="RHEA:13065"/>
        <dbReference type="ChEBI" id="CHEBI:15377"/>
        <dbReference type="ChEBI" id="CHEBI:15378"/>
        <dbReference type="ChEBI" id="CHEBI:30616"/>
        <dbReference type="ChEBI" id="CHEBI:43474"/>
        <dbReference type="ChEBI" id="CHEBI:456216"/>
        <dbReference type="EC" id="5.6.2.3"/>
    </reaction>
</comment>
<dbReference type="GO" id="GO:0043139">
    <property type="term" value="F:5'-3' DNA helicase activity"/>
    <property type="evidence" value="ECO:0007669"/>
    <property type="project" value="UniProtKB-EC"/>
</dbReference>
<keyword evidence="9" id="KW-0238">DNA-binding</keyword>
<dbReference type="VEuPathDB" id="TriTrypDB:TM35_000162210"/>
<dbReference type="GO" id="GO:0003677">
    <property type="term" value="F:DNA binding"/>
    <property type="evidence" value="ECO:0007669"/>
    <property type="project" value="UniProtKB-KW"/>
</dbReference>
<dbReference type="GO" id="GO:0005524">
    <property type="term" value="F:ATP binding"/>
    <property type="evidence" value="ECO:0007669"/>
    <property type="project" value="UniProtKB-KW"/>
</dbReference>